<dbReference type="Proteomes" id="UP000245055">
    <property type="component" value="Unassembled WGS sequence"/>
</dbReference>
<dbReference type="RefSeq" id="WP_024104808.1">
    <property type="nucleotide sequence ID" value="NZ_CP031560.1"/>
</dbReference>
<gene>
    <name evidence="3" type="ORF">DF213_05735</name>
</gene>
<proteinExistence type="predicted"/>
<protein>
    <submittedName>
        <fullName evidence="3">Expansin-YoaJ</fullName>
    </submittedName>
</protein>
<dbReference type="InterPro" id="IPR051477">
    <property type="entry name" value="Expansin_CellWall"/>
</dbReference>
<dbReference type="Gene3D" id="2.60.40.760">
    <property type="entry name" value="Expansin, cellulose-binding-like domain"/>
    <property type="match status" value="1"/>
</dbReference>
<dbReference type="Gene3D" id="2.40.40.10">
    <property type="entry name" value="RlpA-like domain"/>
    <property type="match status" value="1"/>
</dbReference>
<dbReference type="InterPro" id="IPR049818">
    <property type="entry name" value="Expansin_EXLX1-like"/>
</dbReference>
<dbReference type="PANTHER" id="PTHR31836:SF21">
    <property type="entry name" value="EXPANSIN-LIKE PROTEIN 7"/>
    <property type="match status" value="1"/>
</dbReference>
<dbReference type="SUPFAM" id="SSF50685">
    <property type="entry name" value="Barwin-like endoglucanases"/>
    <property type="match status" value="1"/>
</dbReference>
<feature type="chain" id="PRO_5044474690" evidence="2">
    <location>
        <begin position="28"/>
        <end position="241"/>
    </location>
</feature>
<name>A0AAP2G890_9GAMM</name>
<dbReference type="EMBL" id="QESZ01000008">
    <property type="protein sequence ID" value="PWD74743.1"/>
    <property type="molecule type" value="Genomic_DNA"/>
</dbReference>
<sequence>MSSSKVTSLVCAVSVSGLVLASMSVRAGSAIWPRNKVCKGGYATETGSGYSGGALLLDPIPPNMDIAAMSPHQLNLGGVPTSMAGAWLEVTGPTGKAKVYVTDLYPKTRDCALDMSLGAFKKISGKSSGIVNISWILVEGPSKVPVQYRIKEGSSVDWAAVQVRRTRYPVTSMDYYKSGRWISAERTDYNHFILLKPVPKDVRVRYTDVYDHRIYDYIPWTPPKISPSKVQIVTGHVQFPY</sequence>
<dbReference type="GeneID" id="49320819"/>
<dbReference type="PANTHER" id="PTHR31836">
    <property type="match status" value="1"/>
</dbReference>
<evidence type="ECO:0000313" key="3">
    <source>
        <dbReference type="EMBL" id="PWD74743.1"/>
    </source>
</evidence>
<organism evidence="3 4">
    <name type="scientific">Dickeya dianthicola</name>
    <dbReference type="NCBI Taxonomy" id="204039"/>
    <lineage>
        <taxon>Bacteria</taxon>
        <taxon>Pseudomonadati</taxon>
        <taxon>Pseudomonadota</taxon>
        <taxon>Gammaproteobacteria</taxon>
        <taxon>Enterobacterales</taxon>
        <taxon>Pectobacteriaceae</taxon>
        <taxon>Dickeya</taxon>
    </lineage>
</organism>
<keyword evidence="1 2" id="KW-0732">Signal</keyword>
<dbReference type="NCBIfam" id="NF041144">
    <property type="entry name" value="expansin_EXLX1"/>
    <property type="match status" value="1"/>
</dbReference>
<dbReference type="InterPro" id="IPR036749">
    <property type="entry name" value="Expansin_CBD_sf"/>
</dbReference>
<feature type="signal peptide" evidence="2">
    <location>
        <begin position="1"/>
        <end position="27"/>
    </location>
</feature>
<reference evidence="3 4" key="1">
    <citation type="submission" date="2018-05" db="EMBL/GenBank/DDBJ databases">
        <title>Genomic diversity of pathogens causing Blackleg of Potato in Pakistan.</title>
        <authorList>
            <person name="Sarfraz S."/>
            <person name="Riaz K."/>
            <person name="Oulghazi S."/>
            <person name="Cigna J."/>
            <person name="Sahi S.T."/>
            <person name="Khan S.H."/>
            <person name="Hameed A."/>
            <person name="Faure D."/>
        </authorList>
    </citation>
    <scope>NUCLEOTIDE SEQUENCE [LARGE SCALE GENOMIC DNA]</scope>
    <source>
        <strain evidence="3 4">SS70</strain>
    </source>
</reference>
<dbReference type="CDD" id="cd22272">
    <property type="entry name" value="DPBB_EXLX1-like"/>
    <property type="match status" value="1"/>
</dbReference>
<evidence type="ECO:0000313" key="4">
    <source>
        <dbReference type="Proteomes" id="UP000245055"/>
    </source>
</evidence>
<comment type="caution">
    <text evidence="3">The sequence shown here is derived from an EMBL/GenBank/DDBJ whole genome shotgun (WGS) entry which is preliminary data.</text>
</comment>
<dbReference type="AlphaFoldDB" id="A0AAP2G890"/>
<evidence type="ECO:0000256" key="2">
    <source>
        <dbReference type="SAM" id="SignalP"/>
    </source>
</evidence>
<dbReference type="InterPro" id="IPR036908">
    <property type="entry name" value="RlpA-like_sf"/>
</dbReference>
<evidence type="ECO:0000256" key="1">
    <source>
        <dbReference type="ARBA" id="ARBA00022729"/>
    </source>
</evidence>
<dbReference type="SUPFAM" id="SSF49590">
    <property type="entry name" value="PHL pollen allergen"/>
    <property type="match status" value="1"/>
</dbReference>
<accession>A0AAP2G890</accession>